<dbReference type="InterPro" id="IPR024019">
    <property type="entry name" value="CHP04096"/>
</dbReference>
<evidence type="ECO:0000313" key="1">
    <source>
        <dbReference type="EMBL" id="UJS26308.1"/>
    </source>
</evidence>
<accession>A0ABY3T380</accession>
<keyword evidence="1" id="KW-0808">Transferase</keyword>
<organism evidence="1 2">
    <name type="scientific">Thiothrix winogradskyi</name>
    <dbReference type="NCBI Taxonomy" id="96472"/>
    <lineage>
        <taxon>Bacteria</taxon>
        <taxon>Pseudomonadati</taxon>
        <taxon>Pseudomonadota</taxon>
        <taxon>Gammaproteobacteria</taxon>
        <taxon>Thiotrichales</taxon>
        <taxon>Thiotrichaceae</taxon>
        <taxon>Thiothrix</taxon>
    </lineage>
</organism>
<dbReference type="InterPro" id="IPR009045">
    <property type="entry name" value="Zn_M74/Hedgehog-like"/>
</dbReference>
<dbReference type="NCBIfam" id="TIGR04096">
    <property type="entry name" value="dnd_rel_methyl"/>
    <property type="match status" value="1"/>
</dbReference>
<dbReference type="Gene3D" id="3.30.1380.10">
    <property type="match status" value="1"/>
</dbReference>
<dbReference type="EMBL" id="CP091244">
    <property type="protein sequence ID" value="UJS26308.1"/>
    <property type="molecule type" value="Genomic_DNA"/>
</dbReference>
<protein>
    <submittedName>
        <fullName evidence="1">DNA phosphorothioation-associated putative methyltransferase</fullName>
    </submittedName>
</protein>
<proteinExistence type="predicted"/>
<keyword evidence="1" id="KW-0489">Methyltransferase</keyword>
<dbReference type="GO" id="GO:0008168">
    <property type="term" value="F:methyltransferase activity"/>
    <property type="evidence" value="ECO:0007669"/>
    <property type="project" value="UniProtKB-KW"/>
</dbReference>
<dbReference type="GO" id="GO:0032259">
    <property type="term" value="P:methylation"/>
    <property type="evidence" value="ECO:0007669"/>
    <property type="project" value="UniProtKB-KW"/>
</dbReference>
<keyword evidence="2" id="KW-1185">Reference proteome</keyword>
<sequence>MPDTGSKSHQSLLGKQVGFHTYWHHTMTVLQPSAVQRLVAEAENIAGAVAGKDFNIIKFAQTEDSVSLLDYLGFFDDPFPALGWSWGVDLVTKTVKRRSYAESLNPPILHRKELFLPSDHPRIPEYRALTESAEQLGLFENSRTIGFRLAWNALIEARGYFLDGHQLLPIGNEANADDGHHDVAADAEQTVMRHRTALTRYNLSAPMQALARFGFLDGQKSIFDYGCGKGDDVRNLLANQLEAAGWDPHFAPDQPKKTAHIVNLGFVINVIENIEERADALAGAFALAEELLVVSAMLYNQNSFKGQQYQDGVLTAHNTFQKYYSQGELKAFIDEILSADAIPIGPGIFFVFQDSEAEQRFLLGRQRSRANLLRLTQRPAPEPRISVRDQKYQARLEAIEPLRNRWLLLGRQPHKSEVDDLVELTNAFGSVSKALHFVVSETDADLLARARQNRMNDLLVYFALYTFSRRKPYSRLDATLQLDIKAFFGNYLQALEQGRALLFQLGNSKAIEADCQAAAEQGIGYYDEEHALSLPSDQVERLSPLLRTYIGCAVILYGDISQADLVKIHIESGKLSLMRYDDFSGSAIPRLLERVKIKFRTLDFDYFSYGEDYEPTYLYLKSRYLNEDLPGYAEQLEFDEKLQALGLFNFAGYGPKPHVFREKLAAARWEIDGLQLIRSRRIPELDEPCGQHFTYRSLIECGETWQRTRMSNLPQQPDSYTALHDLVTAILEPVIDYFGMIRLTYGFCSAALAKEIPGCIAPKLDQHAAYELNRLGNPICPRLGAAVDFIVDDEDMLEVAEWLAENTPFDRLYFYGSDKPVHVSYGPEKKGEFVEMRVGSSGRLVPFVRR</sequence>
<reference evidence="1" key="1">
    <citation type="journal article" date="2022" name="Microorganisms">
        <title>Two New Species of Filamentous Sulfur Bacteria of the Genus Thiothrix, Thiothrix winogradskyi sp. nov. and 'Candidatus Thiothrix sulfatifontis' sp. nov.</title>
        <authorList>
            <person name="Ravin N.V."/>
            <person name="Rossetti S."/>
            <person name="Beletsky A.V."/>
            <person name="Kadnikov V.V."/>
            <person name="Rudenko T.S."/>
            <person name="Smolyakov D.D."/>
            <person name="Moskvitina M.I."/>
            <person name="Gureeva M.V."/>
            <person name="Mardanov A.V."/>
            <person name="Grabovich M.Y."/>
        </authorList>
    </citation>
    <scope>NUCLEOTIDE SEQUENCE</scope>
    <source>
        <strain evidence="1">CT3</strain>
    </source>
</reference>
<dbReference type="RefSeq" id="WP_236501683.1">
    <property type="nucleotide sequence ID" value="NZ_CP091244.1"/>
</dbReference>
<name>A0ABY3T380_9GAMM</name>
<evidence type="ECO:0000313" key="2">
    <source>
        <dbReference type="Proteomes" id="UP001054801"/>
    </source>
</evidence>
<gene>
    <name evidence="1" type="ORF">L2Y54_09785</name>
</gene>
<dbReference type="SUPFAM" id="SSF55166">
    <property type="entry name" value="Hedgehog/DD-peptidase"/>
    <property type="match status" value="1"/>
</dbReference>
<dbReference type="Proteomes" id="UP001054801">
    <property type="component" value="Chromosome"/>
</dbReference>